<evidence type="ECO:0000313" key="2">
    <source>
        <dbReference type="Proteomes" id="UP000790377"/>
    </source>
</evidence>
<keyword evidence="2" id="KW-1185">Reference proteome</keyword>
<proteinExistence type="predicted"/>
<protein>
    <submittedName>
        <fullName evidence="1">Uncharacterized protein</fullName>
    </submittedName>
</protein>
<gene>
    <name evidence="1" type="ORF">BJ138DRAFT_838720</name>
</gene>
<reference evidence="1" key="1">
    <citation type="journal article" date="2021" name="New Phytol.">
        <title>Evolutionary innovations through gain and loss of genes in the ectomycorrhizal Boletales.</title>
        <authorList>
            <person name="Wu G."/>
            <person name="Miyauchi S."/>
            <person name="Morin E."/>
            <person name="Kuo A."/>
            <person name="Drula E."/>
            <person name="Varga T."/>
            <person name="Kohler A."/>
            <person name="Feng B."/>
            <person name="Cao Y."/>
            <person name="Lipzen A."/>
            <person name="Daum C."/>
            <person name="Hundley H."/>
            <person name="Pangilinan J."/>
            <person name="Johnson J."/>
            <person name="Barry K."/>
            <person name="LaButti K."/>
            <person name="Ng V."/>
            <person name="Ahrendt S."/>
            <person name="Min B."/>
            <person name="Choi I.G."/>
            <person name="Park H."/>
            <person name="Plett J.M."/>
            <person name="Magnuson J."/>
            <person name="Spatafora J.W."/>
            <person name="Nagy L.G."/>
            <person name="Henrissat B."/>
            <person name="Grigoriev I.V."/>
            <person name="Yang Z.L."/>
            <person name="Xu J."/>
            <person name="Martin F.M."/>
        </authorList>
    </citation>
    <scope>NUCLEOTIDE SEQUENCE</scope>
    <source>
        <strain evidence="1">ATCC 28755</strain>
    </source>
</reference>
<evidence type="ECO:0000313" key="1">
    <source>
        <dbReference type="EMBL" id="KAH7904994.1"/>
    </source>
</evidence>
<name>A0ACB7ZVV5_9AGAM</name>
<dbReference type="Proteomes" id="UP000790377">
    <property type="component" value="Unassembled WGS sequence"/>
</dbReference>
<organism evidence="1 2">
    <name type="scientific">Hygrophoropsis aurantiaca</name>
    <dbReference type="NCBI Taxonomy" id="72124"/>
    <lineage>
        <taxon>Eukaryota</taxon>
        <taxon>Fungi</taxon>
        <taxon>Dikarya</taxon>
        <taxon>Basidiomycota</taxon>
        <taxon>Agaricomycotina</taxon>
        <taxon>Agaricomycetes</taxon>
        <taxon>Agaricomycetidae</taxon>
        <taxon>Boletales</taxon>
        <taxon>Coniophorineae</taxon>
        <taxon>Hygrophoropsidaceae</taxon>
        <taxon>Hygrophoropsis</taxon>
    </lineage>
</organism>
<sequence length="290" mass="32349">MGDAPITPAVVDEIISFVRDTTTSRYSMLASTVLYVYDLVTTLDKEVDLVWTRPRSFLQVLFIINRYLALFECLFNPIVFLYQGTNLTNSVSENWLKLQSGTATTTIIVVQMILVIRLWAMYGRNRWILISMTTFGALQLIASAIVLGKSMNYAPAIAQLVPSFVVCTTALPPYFTAYWIPIVAFEITLLTLMLVKGWKNFRRQNVTAVSGMTGKSLANLMVRDSMIYFVVCVRRLVTFTPPLLTLFAQQYQCCICGRRCCVVLETANLGGGYDVVGNCSPSAHGKQVAP</sequence>
<dbReference type="EMBL" id="MU268302">
    <property type="protein sequence ID" value="KAH7904994.1"/>
    <property type="molecule type" value="Genomic_DNA"/>
</dbReference>
<accession>A0ACB7ZVV5</accession>
<comment type="caution">
    <text evidence="1">The sequence shown here is derived from an EMBL/GenBank/DDBJ whole genome shotgun (WGS) entry which is preliminary data.</text>
</comment>